<evidence type="ECO:0000256" key="1">
    <source>
        <dbReference type="ARBA" id="ARBA00022723"/>
    </source>
</evidence>
<gene>
    <name evidence="6" type="ORF">KCU98_g7832</name>
</gene>
<feature type="non-terminal residue" evidence="6">
    <location>
        <position position="418"/>
    </location>
</feature>
<dbReference type="InterPro" id="IPR002893">
    <property type="entry name" value="Znf_MYND"/>
</dbReference>
<evidence type="ECO:0000256" key="4">
    <source>
        <dbReference type="PROSITE-ProRule" id="PRU00134"/>
    </source>
</evidence>
<keyword evidence="1" id="KW-0479">Metal-binding</keyword>
<organism evidence="6 7">
    <name type="scientific">Aureobasidium melanogenum</name>
    <name type="common">Aureobasidium pullulans var. melanogenum</name>
    <dbReference type="NCBI Taxonomy" id="46634"/>
    <lineage>
        <taxon>Eukaryota</taxon>
        <taxon>Fungi</taxon>
        <taxon>Dikarya</taxon>
        <taxon>Ascomycota</taxon>
        <taxon>Pezizomycotina</taxon>
        <taxon>Dothideomycetes</taxon>
        <taxon>Dothideomycetidae</taxon>
        <taxon>Dothideales</taxon>
        <taxon>Saccotheciaceae</taxon>
        <taxon>Aureobasidium</taxon>
    </lineage>
</organism>
<sequence length="418" mass="47375">MATYNRCASGPCRTVGTLKIRCAYCKTTYYCSKACATEHWEEKHKLTCDGSDAFSPLRSGIFNFMGLPREVRNKIYEEVLASRLPTTDQAEYDRVAATISNGQHDLANRCRDYLDVFDRRIMVSPEFTLTLVCNVPIWGFKPLVLARGLLLANKQISQELKEALYAKNTFLIQIQDDHVCDTSAQEFRNYVAHFLKAKNLYISIATPKYQPGERGFEASVNTIKRQLLTLIISLEQAGANLDSLTVRYTSCYPGEIEDLRVDADGLAAHRQARVIWIMDPRTEKMDYIEHATMKQLYLHSSTIAAVLCASKIPVSNFRIFGDISGPDLSRISRRFNIPTPSTAELKLDKYGQRLNEHAEWFRDMAKKHPDTAETCLNQARFEEQIFSTRASAIRKVAMLGPPSSDPEYARLMALARSI</sequence>
<keyword evidence="2 4" id="KW-0863">Zinc-finger</keyword>
<name>A0A9P8JTF4_AURME</name>
<evidence type="ECO:0000313" key="6">
    <source>
        <dbReference type="EMBL" id="KAG9980910.1"/>
    </source>
</evidence>
<proteinExistence type="predicted"/>
<dbReference type="Proteomes" id="UP000729357">
    <property type="component" value="Unassembled WGS sequence"/>
</dbReference>
<evidence type="ECO:0000256" key="3">
    <source>
        <dbReference type="ARBA" id="ARBA00022833"/>
    </source>
</evidence>
<keyword evidence="3" id="KW-0862">Zinc</keyword>
<reference evidence="6" key="1">
    <citation type="journal article" date="2021" name="J Fungi (Basel)">
        <title>Virulence traits and population genomics of the black yeast Aureobasidium melanogenum.</title>
        <authorList>
            <person name="Cernosa A."/>
            <person name="Sun X."/>
            <person name="Gostincar C."/>
            <person name="Fang C."/>
            <person name="Gunde-Cimerman N."/>
            <person name="Song Z."/>
        </authorList>
    </citation>
    <scope>NUCLEOTIDE SEQUENCE</scope>
    <source>
        <strain evidence="6">EXF-9298</strain>
    </source>
</reference>
<comment type="caution">
    <text evidence="6">The sequence shown here is derived from an EMBL/GenBank/DDBJ whole genome shotgun (WGS) entry which is preliminary data.</text>
</comment>
<dbReference type="Gene3D" id="6.10.140.2220">
    <property type="match status" value="1"/>
</dbReference>
<keyword evidence="7" id="KW-1185">Reference proteome</keyword>
<dbReference type="Pfam" id="PF01753">
    <property type="entry name" value="zf-MYND"/>
    <property type="match status" value="1"/>
</dbReference>
<dbReference type="SUPFAM" id="SSF144232">
    <property type="entry name" value="HIT/MYND zinc finger-like"/>
    <property type="match status" value="1"/>
</dbReference>
<reference evidence="6" key="2">
    <citation type="submission" date="2021-08" db="EMBL/GenBank/DDBJ databases">
        <authorList>
            <person name="Gostincar C."/>
            <person name="Sun X."/>
            <person name="Song Z."/>
            <person name="Gunde-Cimerman N."/>
        </authorList>
    </citation>
    <scope>NUCLEOTIDE SEQUENCE</scope>
    <source>
        <strain evidence="6">EXF-9298</strain>
    </source>
</reference>
<accession>A0A9P8JTF4</accession>
<dbReference type="EMBL" id="JAHFXS010000921">
    <property type="protein sequence ID" value="KAG9980910.1"/>
    <property type="molecule type" value="Genomic_DNA"/>
</dbReference>
<dbReference type="PROSITE" id="PS50865">
    <property type="entry name" value="ZF_MYND_2"/>
    <property type="match status" value="1"/>
</dbReference>
<evidence type="ECO:0000256" key="2">
    <source>
        <dbReference type="ARBA" id="ARBA00022771"/>
    </source>
</evidence>
<evidence type="ECO:0000313" key="7">
    <source>
        <dbReference type="Proteomes" id="UP000729357"/>
    </source>
</evidence>
<evidence type="ECO:0000259" key="5">
    <source>
        <dbReference type="PROSITE" id="PS50865"/>
    </source>
</evidence>
<feature type="domain" description="MYND-type" evidence="5">
    <location>
        <begin position="12"/>
        <end position="48"/>
    </location>
</feature>
<dbReference type="GO" id="GO:0008270">
    <property type="term" value="F:zinc ion binding"/>
    <property type="evidence" value="ECO:0007669"/>
    <property type="project" value="UniProtKB-KW"/>
</dbReference>
<dbReference type="AlphaFoldDB" id="A0A9P8JTF4"/>
<protein>
    <recommendedName>
        <fullName evidence="5">MYND-type domain-containing protein</fullName>
    </recommendedName>
</protein>